<evidence type="ECO:0000256" key="1">
    <source>
        <dbReference type="ARBA" id="ARBA00004613"/>
    </source>
</evidence>
<organism evidence="7 8">
    <name type="scientific">Linum tenue</name>
    <dbReference type="NCBI Taxonomy" id="586396"/>
    <lineage>
        <taxon>Eukaryota</taxon>
        <taxon>Viridiplantae</taxon>
        <taxon>Streptophyta</taxon>
        <taxon>Embryophyta</taxon>
        <taxon>Tracheophyta</taxon>
        <taxon>Spermatophyta</taxon>
        <taxon>Magnoliopsida</taxon>
        <taxon>eudicotyledons</taxon>
        <taxon>Gunneridae</taxon>
        <taxon>Pentapetalae</taxon>
        <taxon>rosids</taxon>
        <taxon>fabids</taxon>
        <taxon>Malpighiales</taxon>
        <taxon>Linaceae</taxon>
        <taxon>Linum</taxon>
    </lineage>
</organism>
<keyword evidence="5" id="KW-0732">Signal</keyword>
<dbReference type="InterPro" id="IPR010264">
    <property type="entry name" value="Self-incomp_S1"/>
</dbReference>
<dbReference type="AlphaFoldDB" id="A0AAV0QAN8"/>
<evidence type="ECO:0000256" key="3">
    <source>
        <dbReference type="ARBA" id="ARBA00022471"/>
    </source>
</evidence>
<dbReference type="EMBL" id="CAMGYJ010000009">
    <property type="protein sequence ID" value="CAI0542447.1"/>
    <property type="molecule type" value="Genomic_DNA"/>
</dbReference>
<comment type="subcellular location">
    <subcellularLocation>
        <location evidence="1 6">Secreted</location>
    </subcellularLocation>
</comment>
<dbReference type="Proteomes" id="UP001154282">
    <property type="component" value="Unassembled WGS sequence"/>
</dbReference>
<evidence type="ECO:0000256" key="5">
    <source>
        <dbReference type="ARBA" id="ARBA00022729"/>
    </source>
</evidence>
<dbReference type="Pfam" id="PF05938">
    <property type="entry name" value="Self-incomp_S1"/>
    <property type="match status" value="1"/>
</dbReference>
<comment type="caution">
    <text evidence="7">The sequence shown here is derived from an EMBL/GenBank/DDBJ whole genome shotgun (WGS) entry which is preliminary data.</text>
</comment>
<keyword evidence="8" id="KW-1185">Reference proteome</keyword>
<dbReference type="GO" id="GO:0005576">
    <property type="term" value="C:extracellular region"/>
    <property type="evidence" value="ECO:0007669"/>
    <property type="project" value="UniProtKB-SubCell"/>
</dbReference>
<dbReference type="GO" id="GO:0060320">
    <property type="term" value="P:rejection of self pollen"/>
    <property type="evidence" value="ECO:0007669"/>
    <property type="project" value="UniProtKB-KW"/>
</dbReference>
<name>A0AAV0QAN8_9ROSI</name>
<dbReference type="PANTHER" id="PTHR31232:SF156">
    <property type="entry name" value="PLANT SELF-INCOMPATIBILITY PROTEIN S1 FAMILY-RELATED"/>
    <property type="match status" value="1"/>
</dbReference>
<accession>A0AAV0QAN8</accession>
<sequence length="114" mass="13082">MAHPSIQDLTVHVTNKLSSKMLIVHCRSGDDDLGAHCTEIGSEFRWSFKSNAMATTLFWCSLAVEDKRLSFVAYGDEVPYFFEHWNVYDGGLYGKDARDGSERFMGAWRRIWLP</sequence>
<evidence type="ECO:0000256" key="2">
    <source>
        <dbReference type="ARBA" id="ARBA00005581"/>
    </source>
</evidence>
<evidence type="ECO:0000313" key="8">
    <source>
        <dbReference type="Proteomes" id="UP001154282"/>
    </source>
</evidence>
<evidence type="ECO:0000256" key="6">
    <source>
        <dbReference type="RuleBase" id="RU367044"/>
    </source>
</evidence>
<dbReference type="PANTHER" id="PTHR31232">
    <property type="match status" value="1"/>
</dbReference>
<protein>
    <recommendedName>
        <fullName evidence="6">S-protein homolog</fullName>
    </recommendedName>
</protein>
<evidence type="ECO:0000313" key="7">
    <source>
        <dbReference type="EMBL" id="CAI0542447.1"/>
    </source>
</evidence>
<reference evidence="7" key="1">
    <citation type="submission" date="2022-08" db="EMBL/GenBank/DDBJ databases">
        <authorList>
            <person name="Gutierrez-Valencia J."/>
        </authorList>
    </citation>
    <scope>NUCLEOTIDE SEQUENCE</scope>
</reference>
<keyword evidence="3 6" id="KW-0713">Self-incompatibility</keyword>
<gene>
    <name evidence="7" type="ORF">LITE_LOCUS42494</name>
</gene>
<comment type="similarity">
    <text evidence="2 6">Belongs to the plant self-incompatibility (S1) protein family.</text>
</comment>
<proteinExistence type="inferred from homology"/>
<keyword evidence="4 6" id="KW-0964">Secreted</keyword>
<evidence type="ECO:0000256" key="4">
    <source>
        <dbReference type="ARBA" id="ARBA00022525"/>
    </source>
</evidence>